<dbReference type="EMBL" id="JAACJO010000003">
    <property type="protein sequence ID" value="KAF5360508.1"/>
    <property type="molecule type" value="Genomic_DNA"/>
</dbReference>
<dbReference type="CDD" id="cd06849">
    <property type="entry name" value="lipoyl_domain"/>
    <property type="match status" value="1"/>
</dbReference>
<reference evidence="4 5" key="1">
    <citation type="journal article" date="2020" name="ISME J.">
        <title>Uncovering the hidden diversity of litter-decomposition mechanisms in mushroom-forming fungi.</title>
        <authorList>
            <person name="Floudas D."/>
            <person name="Bentzer J."/>
            <person name="Ahren D."/>
            <person name="Johansson T."/>
            <person name="Persson P."/>
            <person name="Tunlid A."/>
        </authorList>
    </citation>
    <scope>NUCLEOTIDE SEQUENCE [LARGE SCALE GENOMIC DNA]</scope>
    <source>
        <strain evidence="4 5">CBS 146.42</strain>
    </source>
</reference>
<keyword evidence="5" id="KW-1185">Reference proteome</keyword>
<organism evidence="4 5">
    <name type="scientific">Leucocoprinus leucothites</name>
    <dbReference type="NCBI Taxonomy" id="201217"/>
    <lineage>
        <taxon>Eukaryota</taxon>
        <taxon>Fungi</taxon>
        <taxon>Dikarya</taxon>
        <taxon>Basidiomycota</taxon>
        <taxon>Agaricomycotina</taxon>
        <taxon>Agaricomycetes</taxon>
        <taxon>Agaricomycetidae</taxon>
        <taxon>Agaricales</taxon>
        <taxon>Agaricineae</taxon>
        <taxon>Agaricaceae</taxon>
        <taxon>Leucocoprinus</taxon>
    </lineage>
</organism>
<gene>
    <name evidence="4" type="ORF">D9756_004884</name>
</gene>
<proteinExistence type="predicted"/>
<name>A0A8H5G8Z2_9AGAR</name>
<dbReference type="PROSITE" id="PS50968">
    <property type="entry name" value="BIOTINYL_LIPOYL"/>
    <property type="match status" value="1"/>
</dbReference>
<dbReference type="Gene3D" id="2.40.50.100">
    <property type="match status" value="1"/>
</dbReference>
<dbReference type="AlphaFoldDB" id="A0A8H5G8Z2"/>
<accession>A0A8H5G8Z2</accession>
<dbReference type="InterPro" id="IPR045257">
    <property type="entry name" value="E2/Pdx1"/>
</dbReference>
<evidence type="ECO:0000313" key="5">
    <source>
        <dbReference type="Proteomes" id="UP000559027"/>
    </source>
</evidence>
<dbReference type="GO" id="GO:0045254">
    <property type="term" value="C:pyruvate dehydrogenase complex"/>
    <property type="evidence" value="ECO:0007669"/>
    <property type="project" value="InterPro"/>
</dbReference>
<dbReference type="InterPro" id="IPR011053">
    <property type="entry name" value="Single_hybrid_motif"/>
</dbReference>
<dbReference type="SUPFAM" id="SSF51230">
    <property type="entry name" value="Single hybrid motif"/>
    <property type="match status" value="1"/>
</dbReference>
<keyword evidence="1" id="KW-0450">Lipoyl</keyword>
<dbReference type="FunFam" id="2.40.50.100:FF:000010">
    <property type="entry name" value="Acetyltransferase component of pyruvate dehydrogenase complex"/>
    <property type="match status" value="1"/>
</dbReference>
<sequence>MSRSLNTVTRAVANTQKSAQAQSLDRTAARGFHGSLRRQAILMPAMSPLMNECTITRWKKKEGEAFAPGDVLLQIESDIAMIDVEAQSPGILGKIILPDGTTNVPIEQVIALVARDEQELATLQSMKVDLPTPPPLNASSPKTPRWRPPPIKTSRNTTSFYDGHGIDRGARATAPLSAGFTTVMSNANETSGSAIRRKIVVSLTGNPPKTPFLRQGHEHF</sequence>
<dbReference type="Proteomes" id="UP000559027">
    <property type="component" value="Unassembled WGS sequence"/>
</dbReference>
<dbReference type="PANTHER" id="PTHR23151:SF90">
    <property type="entry name" value="DIHYDROLIPOYLLYSINE-RESIDUE ACETYLTRANSFERASE COMPONENT OF PYRUVATE DEHYDROGENASE COMPLEX, MITOCHONDRIAL-RELATED"/>
    <property type="match status" value="1"/>
</dbReference>
<feature type="domain" description="Lipoyl-binding" evidence="3">
    <location>
        <begin position="38"/>
        <end position="114"/>
    </location>
</feature>
<evidence type="ECO:0000313" key="4">
    <source>
        <dbReference type="EMBL" id="KAF5360508.1"/>
    </source>
</evidence>
<dbReference type="GO" id="GO:0006086">
    <property type="term" value="P:pyruvate decarboxylation to acetyl-CoA"/>
    <property type="evidence" value="ECO:0007669"/>
    <property type="project" value="InterPro"/>
</dbReference>
<evidence type="ECO:0000256" key="2">
    <source>
        <dbReference type="SAM" id="MobiDB-lite"/>
    </source>
</evidence>
<dbReference type="PANTHER" id="PTHR23151">
    <property type="entry name" value="DIHYDROLIPOAMIDE ACETYL/SUCCINYL-TRANSFERASE-RELATED"/>
    <property type="match status" value="1"/>
</dbReference>
<evidence type="ECO:0000259" key="3">
    <source>
        <dbReference type="PROSITE" id="PS50968"/>
    </source>
</evidence>
<dbReference type="OrthoDB" id="537444at2759"/>
<evidence type="ECO:0000256" key="1">
    <source>
        <dbReference type="ARBA" id="ARBA00022823"/>
    </source>
</evidence>
<dbReference type="GO" id="GO:0004742">
    <property type="term" value="F:dihydrolipoyllysine-residue acetyltransferase activity"/>
    <property type="evidence" value="ECO:0007669"/>
    <property type="project" value="TreeGrafter"/>
</dbReference>
<dbReference type="Pfam" id="PF00364">
    <property type="entry name" value="Biotin_lipoyl"/>
    <property type="match status" value="1"/>
</dbReference>
<feature type="region of interest" description="Disordered" evidence="2">
    <location>
        <begin position="128"/>
        <end position="163"/>
    </location>
</feature>
<protein>
    <recommendedName>
        <fullName evidence="3">Lipoyl-binding domain-containing protein</fullName>
    </recommendedName>
</protein>
<dbReference type="InterPro" id="IPR000089">
    <property type="entry name" value="Biotin_lipoyl"/>
</dbReference>
<comment type="caution">
    <text evidence="4">The sequence shown here is derived from an EMBL/GenBank/DDBJ whole genome shotgun (WGS) entry which is preliminary data.</text>
</comment>